<dbReference type="EMBL" id="MT701591">
    <property type="protein sequence ID" value="QPB09415.1"/>
    <property type="molecule type" value="Genomic_DNA"/>
</dbReference>
<organism evidence="1 2">
    <name type="scientific">Burkholderia phage Mana</name>
    <dbReference type="NCBI Taxonomy" id="2767578"/>
    <lineage>
        <taxon>Viruses</taxon>
        <taxon>Duplodnaviria</taxon>
        <taxon>Heunggongvirae</taxon>
        <taxon>Uroviricota</taxon>
        <taxon>Caudoviricetes</taxon>
        <taxon>Peduoviridae</taxon>
        <taxon>Aptresvirus</taxon>
        <taxon>Aptresvirus mana</taxon>
    </lineage>
</organism>
<evidence type="ECO:0000313" key="2">
    <source>
        <dbReference type="Proteomes" id="UP000663463"/>
    </source>
</evidence>
<dbReference type="Proteomes" id="UP000663463">
    <property type="component" value="Segment"/>
</dbReference>
<gene>
    <name evidence="1" type="ORF">CPT_Mana_020</name>
</gene>
<name>A0A873WMW7_9CAUD</name>
<reference evidence="1" key="1">
    <citation type="submission" date="2020-07" db="EMBL/GenBank/DDBJ databases">
        <title>Complete genome sequence of Burkholderia gladioli phage Mana.</title>
        <authorList>
            <person name="Godoy B.A."/>
            <person name="Yao G.W."/>
            <person name="Guadalupe Vizoso-Pinto M."/>
            <person name="Gonzalez C."/>
            <person name="Gill J."/>
            <person name="Liu M."/>
        </authorList>
    </citation>
    <scope>NUCLEOTIDE SEQUENCE</scope>
</reference>
<sequence>MAGNLIYITDAGRAALVAPGNTGTTAHQVTQIGLSTAAFVFKPDMTALPSELKRITTFGGDTVANDTIHIVIQDDSADQYKLYGFGLYLDNGVLFGVYVQNDPILEKAAASMLLLAADTVFTSIDVTKLVFGPTSFLNPPATTERKGVVELATQAEVDDGADDTRAVTPKTVASRYAALVGARFTGDIGAPNYFVTGRGAVNRWRIGKSDTDDFALNAFDEDGVTQRRVVEIARASQVVNFAKRPMWAGATPWDSANVTPLDKNVGGQVNGTVTLYGASDYGSQLVFNSNGYAPRIQVQASAAKWMVTNGANTAANLAVSDGGTVTARGELQAGGGTSVVAPDGNLSGSQWGGWLSNFLPNNYVNRAGTTMWGRLTLARDGWDADFGLRAADGAQTYLRARRAGGLELINNAYNAVTWSVDDWGTMYMRGQQILNTDGNLFCSYRGAWMNAILDDLYNRDNSKANAGARVQWDSGVNNFGTVDRLNGALPAPWVVCGLSGPGNGTANAITVYGVVLRNQ</sequence>
<accession>A0A873WMW7</accession>
<keyword evidence="2" id="KW-1185">Reference proteome</keyword>
<dbReference type="Gene3D" id="6.20.70.20">
    <property type="match status" value="1"/>
</dbReference>
<protein>
    <submittedName>
        <fullName evidence="1">Tail fiber protein</fullName>
    </submittedName>
</protein>
<evidence type="ECO:0000313" key="1">
    <source>
        <dbReference type="EMBL" id="QPB09415.1"/>
    </source>
</evidence>
<proteinExistence type="predicted"/>